<dbReference type="PANTHER" id="PTHR11003">
    <property type="entry name" value="POTASSIUM CHANNEL, SUBFAMILY K"/>
    <property type="match status" value="1"/>
</dbReference>
<evidence type="ECO:0000313" key="10">
    <source>
        <dbReference type="EMBL" id="GAB92243.1"/>
    </source>
</evidence>
<evidence type="ECO:0000256" key="6">
    <source>
        <dbReference type="ARBA" id="ARBA00023136"/>
    </source>
</evidence>
<keyword evidence="2" id="KW-0813">Transport</keyword>
<proteinExistence type="predicted"/>
<comment type="caution">
    <text evidence="10">The sequence shown here is derived from an EMBL/GenBank/DDBJ whole genome shotgun (WGS) entry which is preliminary data.</text>
</comment>
<keyword evidence="6 8" id="KW-0472">Membrane</keyword>
<dbReference type="RefSeq" id="WP_006336465.1">
    <property type="nucleotide sequence ID" value="NZ_BAHC01000168.1"/>
</dbReference>
<dbReference type="Pfam" id="PF07885">
    <property type="entry name" value="Ion_trans_2"/>
    <property type="match status" value="1"/>
</dbReference>
<keyword evidence="3 8" id="KW-0812">Transmembrane</keyword>
<evidence type="ECO:0000256" key="2">
    <source>
        <dbReference type="ARBA" id="ARBA00022448"/>
    </source>
</evidence>
<dbReference type="InterPro" id="IPR013099">
    <property type="entry name" value="K_chnl_dom"/>
</dbReference>
<dbReference type="STRING" id="1108045.GORHZ_168_00410"/>
<protein>
    <recommendedName>
        <fullName evidence="9">Potassium channel domain-containing protein</fullName>
    </recommendedName>
</protein>
<evidence type="ECO:0000256" key="5">
    <source>
        <dbReference type="ARBA" id="ARBA00023065"/>
    </source>
</evidence>
<evidence type="ECO:0000256" key="4">
    <source>
        <dbReference type="ARBA" id="ARBA00022989"/>
    </source>
</evidence>
<reference evidence="10 11" key="1">
    <citation type="submission" date="2012-08" db="EMBL/GenBank/DDBJ databases">
        <title>Whole genome shotgun sequence of Gordonia rhizosphera NBRC 16068.</title>
        <authorList>
            <person name="Takarada H."/>
            <person name="Isaki S."/>
            <person name="Hosoyama A."/>
            <person name="Tsuchikane K."/>
            <person name="Katsumata H."/>
            <person name="Baba S."/>
            <person name="Ohji S."/>
            <person name="Yamazaki S."/>
            <person name="Fujita N."/>
        </authorList>
    </citation>
    <scope>NUCLEOTIDE SEQUENCE [LARGE SCALE GENOMIC DNA]</scope>
    <source>
        <strain evidence="10 11">NBRC 16068</strain>
    </source>
</reference>
<dbReference type="OrthoDB" id="8477930at2"/>
<dbReference type="EMBL" id="BAHC01000168">
    <property type="protein sequence ID" value="GAB92243.1"/>
    <property type="molecule type" value="Genomic_DNA"/>
</dbReference>
<gene>
    <name evidence="10" type="ORF">GORHZ_168_00410</name>
</gene>
<feature type="transmembrane region" description="Helical" evidence="8">
    <location>
        <begin position="72"/>
        <end position="91"/>
    </location>
</feature>
<evidence type="ECO:0000256" key="3">
    <source>
        <dbReference type="ARBA" id="ARBA00022692"/>
    </source>
</evidence>
<keyword evidence="4 8" id="KW-1133">Transmembrane helix</keyword>
<organism evidence="10 11">
    <name type="scientific">Gordonia rhizosphera NBRC 16068</name>
    <dbReference type="NCBI Taxonomy" id="1108045"/>
    <lineage>
        <taxon>Bacteria</taxon>
        <taxon>Bacillati</taxon>
        <taxon>Actinomycetota</taxon>
        <taxon>Actinomycetes</taxon>
        <taxon>Mycobacteriales</taxon>
        <taxon>Gordoniaceae</taxon>
        <taxon>Gordonia</taxon>
    </lineage>
</organism>
<dbReference type="PANTHER" id="PTHR11003:SF291">
    <property type="entry name" value="IP11374P"/>
    <property type="match status" value="1"/>
</dbReference>
<feature type="domain" description="Potassium channel" evidence="9">
    <location>
        <begin position="24"/>
        <end position="90"/>
    </location>
</feature>
<dbReference type="GO" id="GO:0005886">
    <property type="term" value="C:plasma membrane"/>
    <property type="evidence" value="ECO:0007669"/>
    <property type="project" value="TreeGrafter"/>
</dbReference>
<dbReference type="AlphaFoldDB" id="K6V7P0"/>
<sequence>MPQPTTPDPSRSPQPHAYYRLQIAAIALLVAGTVVYHILEKWSWVDSLYFSTVALTTVGFGDLTPTSDAAKLFTVGYLLSGVTILVTYLNARLERRSHR</sequence>
<accession>K6V7P0</accession>
<keyword evidence="7" id="KW-0407">Ion channel</keyword>
<feature type="transmembrane region" description="Helical" evidence="8">
    <location>
        <begin position="21"/>
        <end position="39"/>
    </location>
</feature>
<dbReference type="SUPFAM" id="SSF81324">
    <property type="entry name" value="Voltage-gated potassium channels"/>
    <property type="match status" value="1"/>
</dbReference>
<dbReference type="GO" id="GO:0022841">
    <property type="term" value="F:potassium ion leak channel activity"/>
    <property type="evidence" value="ECO:0007669"/>
    <property type="project" value="TreeGrafter"/>
</dbReference>
<keyword evidence="5" id="KW-0406">Ion transport</keyword>
<comment type="subcellular location">
    <subcellularLocation>
        <location evidence="1">Membrane</location>
        <topology evidence="1">Multi-pass membrane protein</topology>
    </subcellularLocation>
</comment>
<dbReference type="InterPro" id="IPR003280">
    <property type="entry name" value="2pore_dom_K_chnl"/>
</dbReference>
<dbReference type="eggNOG" id="COG1226">
    <property type="taxonomic scope" value="Bacteria"/>
</dbReference>
<evidence type="ECO:0000256" key="7">
    <source>
        <dbReference type="ARBA" id="ARBA00023303"/>
    </source>
</evidence>
<dbReference type="PRINTS" id="PR01463">
    <property type="entry name" value="EAGCHANLFMLY"/>
</dbReference>
<name>K6V7P0_9ACTN</name>
<evidence type="ECO:0000259" key="9">
    <source>
        <dbReference type="Pfam" id="PF07885"/>
    </source>
</evidence>
<dbReference type="GO" id="GO:0030322">
    <property type="term" value="P:stabilization of membrane potential"/>
    <property type="evidence" value="ECO:0007669"/>
    <property type="project" value="TreeGrafter"/>
</dbReference>
<evidence type="ECO:0000313" key="11">
    <source>
        <dbReference type="Proteomes" id="UP000008363"/>
    </source>
</evidence>
<dbReference type="InterPro" id="IPR003938">
    <property type="entry name" value="K_chnl_volt-dep_EAG/ELK/ERG"/>
</dbReference>
<dbReference type="Proteomes" id="UP000008363">
    <property type="component" value="Unassembled WGS sequence"/>
</dbReference>
<evidence type="ECO:0000256" key="8">
    <source>
        <dbReference type="SAM" id="Phobius"/>
    </source>
</evidence>
<evidence type="ECO:0000256" key="1">
    <source>
        <dbReference type="ARBA" id="ARBA00004141"/>
    </source>
</evidence>
<dbReference type="GO" id="GO:0015271">
    <property type="term" value="F:outward rectifier potassium channel activity"/>
    <property type="evidence" value="ECO:0007669"/>
    <property type="project" value="TreeGrafter"/>
</dbReference>
<dbReference type="Gene3D" id="1.10.287.70">
    <property type="match status" value="1"/>
</dbReference>
<keyword evidence="11" id="KW-1185">Reference proteome</keyword>